<dbReference type="InterPro" id="IPR025714">
    <property type="entry name" value="Methyltranfer_dom"/>
</dbReference>
<dbReference type="RefSeq" id="WP_066399108.1">
    <property type="nucleotide sequence ID" value="NZ_CP022572.1"/>
</dbReference>
<dbReference type="Proteomes" id="UP000282892">
    <property type="component" value="Chromosome"/>
</dbReference>
<dbReference type="CDD" id="cd02440">
    <property type="entry name" value="AdoMet_MTases"/>
    <property type="match status" value="1"/>
</dbReference>
<accession>A0A3T0HZ06</accession>
<dbReference type="InterPro" id="IPR029063">
    <property type="entry name" value="SAM-dependent_MTases_sf"/>
</dbReference>
<dbReference type="STRING" id="1193713.GCA_001636315_05181"/>
<reference evidence="3 4" key="1">
    <citation type="submission" date="2017-07" db="EMBL/GenBank/DDBJ databases">
        <title>The complete genome sequence of Bacillus mesonae strain H20-5, an efficient strain improving plant abiotic stress resistance.</title>
        <authorList>
            <person name="Kim S.Y."/>
            <person name="Song H."/>
            <person name="Sang M.K."/>
            <person name="Weon H.-Y."/>
            <person name="Song J."/>
        </authorList>
    </citation>
    <scope>NUCLEOTIDE SEQUENCE [LARGE SCALE GENOMIC DNA]</scope>
    <source>
        <strain evidence="3 4">H20-5</strain>
    </source>
</reference>
<keyword evidence="4" id="KW-1185">Reference proteome</keyword>
<evidence type="ECO:0000256" key="1">
    <source>
        <dbReference type="SAM" id="MobiDB-lite"/>
    </source>
</evidence>
<evidence type="ECO:0000313" key="3">
    <source>
        <dbReference type="EMBL" id="AZU62257.1"/>
    </source>
</evidence>
<keyword evidence="3" id="KW-0489">Methyltransferase</keyword>
<dbReference type="OrthoDB" id="9804312at2"/>
<dbReference type="EMBL" id="CP022572">
    <property type="protein sequence ID" value="AZU62257.1"/>
    <property type="molecule type" value="Genomic_DNA"/>
</dbReference>
<dbReference type="Gene3D" id="3.40.50.150">
    <property type="entry name" value="Vaccinia Virus protein VP39"/>
    <property type="match status" value="1"/>
</dbReference>
<protein>
    <submittedName>
        <fullName evidence="3">SAM-dependent methyltransferase</fullName>
    </submittedName>
</protein>
<dbReference type="GO" id="GO:0008168">
    <property type="term" value="F:methyltransferase activity"/>
    <property type="evidence" value="ECO:0007669"/>
    <property type="project" value="UniProtKB-KW"/>
</dbReference>
<dbReference type="GO" id="GO:0032259">
    <property type="term" value="P:methylation"/>
    <property type="evidence" value="ECO:0007669"/>
    <property type="project" value="UniProtKB-KW"/>
</dbReference>
<proteinExistence type="predicted"/>
<feature type="region of interest" description="Disordered" evidence="1">
    <location>
        <begin position="1"/>
        <end position="24"/>
    </location>
</feature>
<sequence>MDDKTKWNEKYNKRLNDEPVEPEPNRRLKDRVSFFSGGTALDIACGLGGNSILLAEHNFHVQAIDISDVAIKYVQEQAEKKQLPIDTRIYDLTKLNKLNWKDQSFDIVVITYYLDRALFPIVKSVIKENGYFFMETYYLTPEKEGKGVSNQYKLQPKELQTEFADWTIHYFEENEQEGRQTIFCQKP</sequence>
<evidence type="ECO:0000313" key="4">
    <source>
        <dbReference type="Proteomes" id="UP000282892"/>
    </source>
</evidence>
<gene>
    <name evidence="3" type="ORF">CHR53_13720</name>
</gene>
<dbReference type="Pfam" id="PF13847">
    <property type="entry name" value="Methyltransf_31"/>
    <property type="match status" value="1"/>
</dbReference>
<name>A0A3T0HZ06_9BACI</name>
<dbReference type="KEGG" id="nmk:CHR53_13720"/>
<dbReference type="AlphaFoldDB" id="A0A3T0HZ06"/>
<keyword evidence="3" id="KW-0808">Transferase</keyword>
<dbReference type="SUPFAM" id="SSF53335">
    <property type="entry name" value="S-adenosyl-L-methionine-dependent methyltransferases"/>
    <property type="match status" value="1"/>
</dbReference>
<feature type="domain" description="Methyltransferase" evidence="2">
    <location>
        <begin position="36"/>
        <end position="150"/>
    </location>
</feature>
<evidence type="ECO:0000259" key="2">
    <source>
        <dbReference type="Pfam" id="PF13847"/>
    </source>
</evidence>
<organism evidence="3 4">
    <name type="scientific">Neobacillus mesonae</name>
    <dbReference type="NCBI Taxonomy" id="1193713"/>
    <lineage>
        <taxon>Bacteria</taxon>
        <taxon>Bacillati</taxon>
        <taxon>Bacillota</taxon>
        <taxon>Bacilli</taxon>
        <taxon>Bacillales</taxon>
        <taxon>Bacillaceae</taxon>
        <taxon>Neobacillus</taxon>
    </lineage>
</organism>